<dbReference type="PANTHER" id="PTHR10720:SF0">
    <property type="entry name" value="HEME OXYGENASE"/>
    <property type="match status" value="1"/>
</dbReference>
<accession>A0ABW0N0E8</accession>
<dbReference type="CDD" id="cd19165">
    <property type="entry name" value="HemeO"/>
    <property type="match status" value="1"/>
</dbReference>
<gene>
    <name evidence="9" type="ORF">ACFPKY_12165</name>
</gene>
<sequence length="219" mass="24370">MTVLDESTRLSLSTAMREGSMAEHQQAEDSPFMSELLGGRVNEQGYADLLLRLRVVYSTMEPLLRDRLDDPAVAAVHDTALERLAAIDADLEHWCPDGTRTVDSPAADAYRARLEQAAQWGGFLVAHHYTRYLGDLSGGQAIGRILDRTFELGGRGVSFYDFPEIEKPKIYKDGYRARLDALGMGAEDQARVVEEVKVAFRMNQALFVELGKNLGSYAR</sequence>
<evidence type="ECO:0000256" key="5">
    <source>
        <dbReference type="ARBA" id="ARBA00023002"/>
    </source>
</evidence>
<dbReference type="RefSeq" id="WP_345178377.1">
    <property type="nucleotide sequence ID" value="NZ_BAABFQ010000007.1"/>
</dbReference>
<name>A0ABW0N0E8_9ACTN</name>
<dbReference type="InterPro" id="IPR016053">
    <property type="entry name" value="Haem_Oase-like"/>
</dbReference>
<comment type="caution">
    <text evidence="9">The sequence shown here is derived from an EMBL/GenBank/DDBJ whole genome shotgun (WGS) entry which is preliminary data.</text>
</comment>
<dbReference type="PANTHER" id="PTHR10720">
    <property type="entry name" value="HEME OXYGENASE"/>
    <property type="match status" value="1"/>
</dbReference>
<dbReference type="InterPro" id="IPR016084">
    <property type="entry name" value="Haem_Oase-like_multi-hlx"/>
</dbReference>
<dbReference type="EC" id="1.14.14.18" evidence="2"/>
<organism evidence="9 10">
    <name type="scientific">Nocardioides caricicola</name>
    <dbReference type="NCBI Taxonomy" id="634770"/>
    <lineage>
        <taxon>Bacteria</taxon>
        <taxon>Bacillati</taxon>
        <taxon>Actinomycetota</taxon>
        <taxon>Actinomycetes</taxon>
        <taxon>Propionibacteriales</taxon>
        <taxon>Nocardioidaceae</taxon>
        <taxon>Nocardioides</taxon>
    </lineage>
</organism>
<dbReference type="PIRSF" id="PIRSF000343">
    <property type="entry name" value="Haem_Oase"/>
    <property type="match status" value="1"/>
</dbReference>
<comment type="similarity">
    <text evidence="1">Belongs to the heme oxygenase family.</text>
</comment>
<evidence type="ECO:0000313" key="9">
    <source>
        <dbReference type="EMBL" id="MFC5493860.1"/>
    </source>
</evidence>
<evidence type="ECO:0000256" key="1">
    <source>
        <dbReference type="ARBA" id="ARBA00006134"/>
    </source>
</evidence>
<dbReference type="Proteomes" id="UP001595956">
    <property type="component" value="Unassembled WGS sequence"/>
</dbReference>
<dbReference type="PROSITE" id="PS00593">
    <property type="entry name" value="HEME_OXYGENASE"/>
    <property type="match status" value="1"/>
</dbReference>
<proteinExistence type="inferred from homology"/>
<dbReference type="EMBL" id="JBHSMD010000004">
    <property type="protein sequence ID" value="MFC5493860.1"/>
    <property type="molecule type" value="Genomic_DNA"/>
</dbReference>
<protein>
    <recommendedName>
        <fullName evidence="2">heme oxygenase (biliverdin-producing)</fullName>
        <ecNumber evidence="2">1.14.14.18</ecNumber>
    </recommendedName>
</protein>
<comment type="catalytic activity">
    <reaction evidence="7">
        <text>heme b + 3 reduced [NADPH--hemoprotein reductase] + 3 O2 = biliverdin IXalpha + CO + Fe(2+) + 3 oxidized [NADPH--hemoprotein reductase] + 3 H2O + H(+)</text>
        <dbReference type="Rhea" id="RHEA:21764"/>
        <dbReference type="Rhea" id="RHEA-COMP:11964"/>
        <dbReference type="Rhea" id="RHEA-COMP:11965"/>
        <dbReference type="ChEBI" id="CHEBI:15377"/>
        <dbReference type="ChEBI" id="CHEBI:15378"/>
        <dbReference type="ChEBI" id="CHEBI:15379"/>
        <dbReference type="ChEBI" id="CHEBI:17245"/>
        <dbReference type="ChEBI" id="CHEBI:29033"/>
        <dbReference type="ChEBI" id="CHEBI:57618"/>
        <dbReference type="ChEBI" id="CHEBI:57991"/>
        <dbReference type="ChEBI" id="CHEBI:58210"/>
        <dbReference type="ChEBI" id="CHEBI:60344"/>
        <dbReference type="EC" id="1.14.14.18"/>
    </reaction>
</comment>
<evidence type="ECO:0000256" key="3">
    <source>
        <dbReference type="ARBA" id="ARBA00022617"/>
    </source>
</evidence>
<evidence type="ECO:0000256" key="8">
    <source>
        <dbReference type="SAM" id="MobiDB-lite"/>
    </source>
</evidence>
<evidence type="ECO:0000256" key="6">
    <source>
        <dbReference type="ARBA" id="ARBA00023004"/>
    </source>
</evidence>
<dbReference type="PRINTS" id="PR00088">
    <property type="entry name" value="HAEMOXYGNASE"/>
</dbReference>
<keyword evidence="3" id="KW-0349">Heme</keyword>
<dbReference type="Gene3D" id="1.20.910.10">
    <property type="entry name" value="Heme oxygenase-like"/>
    <property type="match status" value="1"/>
</dbReference>
<evidence type="ECO:0000256" key="2">
    <source>
        <dbReference type="ARBA" id="ARBA00012360"/>
    </source>
</evidence>
<reference evidence="10" key="1">
    <citation type="journal article" date="2019" name="Int. J. Syst. Evol. Microbiol.">
        <title>The Global Catalogue of Microorganisms (GCM) 10K type strain sequencing project: providing services to taxonomists for standard genome sequencing and annotation.</title>
        <authorList>
            <consortium name="The Broad Institute Genomics Platform"/>
            <consortium name="The Broad Institute Genome Sequencing Center for Infectious Disease"/>
            <person name="Wu L."/>
            <person name="Ma J."/>
        </authorList>
    </citation>
    <scope>NUCLEOTIDE SEQUENCE [LARGE SCALE GENOMIC DNA]</scope>
    <source>
        <strain evidence="10">KACC 13778</strain>
    </source>
</reference>
<evidence type="ECO:0000256" key="7">
    <source>
        <dbReference type="ARBA" id="ARBA00048328"/>
    </source>
</evidence>
<keyword evidence="5" id="KW-0560">Oxidoreductase</keyword>
<keyword evidence="10" id="KW-1185">Reference proteome</keyword>
<evidence type="ECO:0000256" key="4">
    <source>
        <dbReference type="ARBA" id="ARBA00022723"/>
    </source>
</evidence>
<dbReference type="InterPro" id="IPR002051">
    <property type="entry name" value="Haem_Oase"/>
</dbReference>
<feature type="region of interest" description="Disordered" evidence="8">
    <location>
        <begin position="1"/>
        <end position="29"/>
    </location>
</feature>
<keyword evidence="4" id="KW-0479">Metal-binding</keyword>
<dbReference type="SUPFAM" id="SSF48613">
    <property type="entry name" value="Heme oxygenase-like"/>
    <property type="match status" value="1"/>
</dbReference>
<evidence type="ECO:0000313" key="10">
    <source>
        <dbReference type="Proteomes" id="UP001595956"/>
    </source>
</evidence>
<dbReference type="InterPro" id="IPR018207">
    <property type="entry name" value="Haem_oxygenase_CS"/>
</dbReference>
<keyword evidence="6" id="KW-0408">Iron</keyword>
<dbReference type="Pfam" id="PF01126">
    <property type="entry name" value="Heme_oxygenase"/>
    <property type="match status" value="1"/>
</dbReference>